<dbReference type="AlphaFoldDB" id="A0A6P8ZPR5"/>
<evidence type="ECO:0000256" key="1">
    <source>
        <dbReference type="SAM" id="SignalP"/>
    </source>
</evidence>
<sequence length="153" mass="16950">MLLTQKACLACTLQVAHAGQVHPMYIAAKVPHLWHEKQSNSVTYLIWQALGVDMPGMLQVDGVFTQACFNLKPHTEVEVRKVSFTIEGKSFQASGKSASTMTGACRTPTAATRSGASARRASSRRWIFYTAKAALRQPCAYPVSCFYWILFLF</sequence>
<proteinExistence type="predicted"/>
<keyword evidence="2" id="KW-1185">Reference proteome</keyword>
<feature type="chain" id="PRO_5028012700" evidence="1">
    <location>
        <begin position="19"/>
        <end position="153"/>
    </location>
</feature>
<dbReference type="InParanoid" id="A0A6P8ZPR5"/>
<keyword evidence="1" id="KW-0732">Signal</keyword>
<dbReference type="GeneID" id="117647130"/>
<gene>
    <name evidence="3" type="primary">LOC117647130</name>
</gene>
<evidence type="ECO:0000313" key="2">
    <source>
        <dbReference type="Proteomes" id="UP000515158"/>
    </source>
</evidence>
<dbReference type="KEGG" id="tpal:117647130"/>
<feature type="signal peptide" evidence="1">
    <location>
        <begin position="1"/>
        <end position="18"/>
    </location>
</feature>
<reference evidence="3" key="1">
    <citation type="submission" date="2025-08" db="UniProtKB">
        <authorList>
            <consortium name="RefSeq"/>
        </authorList>
    </citation>
    <scope>IDENTIFICATION</scope>
    <source>
        <tissue evidence="3">Total insect</tissue>
    </source>
</reference>
<accession>A0A6P8ZPR5</accession>
<evidence type="ECO:0000313" key="3">
    <source>
        <dbReference type="RefSeq" id="XP_034244564.1"/>
    </source>
</evidence>
<name>A0A6P8ZPR5_THRPL</name>
<organism evidence="3">
    <name type="scientific">Thrips palmi</name>
    <name type="common">Melon thrips</name>
    <dbReference type="NCBI Taxonomy" id="161013"/>
    <lineage>
        <taxon>Eukaryota</taxon>
        <taxon>Metazoa</taxon>
        <taxon>Ecdysozoa</taxon>
        <taxon>Arthropoda</taxon>
        <taxon>Hexapoda</taxon>
        <taxon>Insecta</taxon>
        <taxon>Pterygota</taxon>
        <taxon>Neoptera</taxon>
        <taxon>Paraneoptera</taxon>
        <taxon>Thysanoptera</taxon>
        <taxon>Terebrantia</taxon>
        <taxon>Thripoidea</taxon>
        <taxon>Thripidae</taxon>
        <taxon>Thrips</taxon>
    </lineage>
</organism>
<dbReference type="Proteomes" id="UP000515158">
    <property type="component" value="Unplaced"/>
</dbReference>
<protein>
    <submittedName>
        <fullName evidence="3">Uncharacterized protein LOC117647130 isoform X1</fullName>
    </submittedName>
</protein>
<dbReference type="RefSeq" id="XP_034244564.1">
    <property type="nucleotide sequence ID" value="XM_034388673.1"/>
</dbReference>